<feature type="non-terminal residue" evidence="3">
    <location>
        <position position="1"/>
    </location>
</feature>
<feature type="compositionally biased region" description="Polar residues" evidence="1">
    <location>
        <begin position="807"/>
        <end position="830"/>
    </location>
</feature>
<dbReference type="Pfam" id="PF21034">
    <property type="entry name" value="BCAS3_WD40"/>
    <property type="match status" value="1"/>
</dbReference>
<feature type="compositionally biased region" description="Basic and acidic residues" evidence="1">
    <location>
        <begin position="831"/>
        <end position="844"/>
    </location>
</feature>
<proteinExistence type="predicted"/>
<feature type="region of interest" description="Disordered" evidence="1">
    <location>
        <begin position="506"/>
        <end position="530"/>
    </location>
</feature>
<feature type="compositionally biased region" description="Basic and acidic residues" evidence="1">
    <location>
        <begin position="1245"/>
        <end position="1257"/>
    </location>
</feature>
<accession>A0A6H5HE17</accession>
<dbReference type="OrthoDB" id="25778at2759"/>
<feature type="compositionally biased region" description="Acidic residues" evidence="1">
    <location>
        <begin position="693"/>
        <end position="704"/>
    </location>
</feature>
<feature type="region of interest" description="Disordered" evidence="1">
    <location>
        <begin position="975"/>
        <end position="1276"/>
    </location>
</feature>
<dbReference type="GO" id="GO:0005737">
    <property type="term" value="C:cytoplasm"/>
    <property type="evidence" value="ECO:0007669"/>
    <property type="project" value="TreeGrafter"/>
</dbReference>
<dbReference type="SUPFAM" id="SSF50978">
    <property type="entry name" value="WD40 repeat-like"/>
    <property type="match status" value="1"/>
</dbReference>
<feature type="region of interest" description="Disordered" evidence="1">
    <location>
        <begin position="579"/>
        <end position="727"/>
    </location>
</feature>
<feature type="compositionally biased region" description="Basic and acidic residues" evidence="1">
    <location>
        <begin position="1224"/>
        <end position="1236"/>
    </location>
</feature>
<feature type="compositionally biased region" description="Basic and acidic residues" evidence="1">
    <location>
        <begin position="1190"/>
        <end position="1206"/>
    </location>
</feature>
<organism evidence="3 4">
    <name type="scientific">Nesidiocoris tenuis</name>
    <dbReference type="NCBI Taxonomy" id="355587"/>
    <lineage>
        <taxon>Eukaryota</taxon>
        <taxon>Metazoa</taxon>
        <taxon>Ecdysozoa</taxon>
        <taxon>Arthropoda</taxon>
        <taxon>Hexapoda</taxon>
        <taxon>Insecta</taxon>
        <taxon>Pterygota</taxon>
        <taxon>Neoptera</taxon>
        <taxon>Paraneoptera</taxon>
        <taxon>Hemiptera</taxon>
        <taxon>Heteroptera</taxon>
        <taxon>Panheteroptera</taxon>
        <taxon>Cimicomorpha</taxon>
        <taxon>Miridae</taxon>
        <taxon>Dicyphina</taxon>
        <taxon>Nesidiocoris</taxon>
    </lineage>
</organism>
<protein>
    <recommendedName>
        <fullName evidence="2">BCAS3 WD40 domain-containing protein</fullName>
    </recommendedName>
</protein>
<feature type="compositionally biased region" description="Basic and acidic residues" evidence="1">
    <location>
        <begin position="993"/>
        <end position="1019"/>
    </location>
</feature>
<dbReference type="EMBL" id="CADCXU010029189">
    <property type="protein sequence ID" value="CAB0015513.1"/>
    <property type="molecule type" value="Genomic_DNA"/>
</dbReference>
<dbReference type="Gene3D" id="2.130.10.10">
    <property type="entry name" value="YVTN repeat-like/Quinoprotein amine dehydrogenase"/>
    <property type="match status" value="1"/>
</dbReference>
<gene>
    <name evidence="3" type="ORF">NTEN_LOCUS19853</name>
</gene>
<feature type="compositionally biased region" description="Basic and acidic residues" evidence="1">
    <location>
        <begin position="1086"/>
        <end position="1104"/>
    </location>
</feature>
<evidence type="ECO:0000256" key="1">
    <source>
        <dbReference type="SAM" id="MobiDB-lite"/>
    </source>
</evidence>
<name>A0A6H5HE17_9HEMI</name>
<dbReference type="GO" id="GO:0042594">
    <property type="term" value="P:response to starvation"/>
    <property type="evidence" value="ECO:0007669"/>
    <property type="project" value="TreeGrafter"/>
</dbReference>
<dbReference type="PANTHER" id="PTHR13268:SF0">
    <property type="entry name" value="BCAS3 MICROTUBULE ASSOCIATED CELL MIGRATION FACTOR"/>
    <property type="match status" value="1"/>
</dbReference>
<feature type="compositionally biased region" description="Polar residues" evidence="1">
    <location>
        <begin position="1021"/>
        <end position="1031"/>
    </location>
</feature>
<feature type="compositionally biased region" description="Basic and acidic residues" evidence="1">
    <location>
        <begin position="1068"/>
        <end position="1078"/>
    </location>
</feature>
<evidence type="ECO:0000259" key="2">
    <source>
        <dbReference type="Pfam" id="PF21034"/>
    </source>
</evidence>
<feature type="compositionally biased region" description="Low complexity" evidence="1">
    <location>
        <begin position="669"/>
        <end position="681"/>
    </location>
</feature>
<feature type="compositionally biased region" description="Basic residues" evidence="1">
    <location>
        <begin position="1058"/>
        <end position="1067"/>
    </location>
</feature>
<keyword evidence="4" id="KW-1185">Reference proteome</keyword>
<feature type="compositionally biased region" description="Basic residues" evidence="1">
    <location>
        <begin position="1267"/>
        <end position="1276"/>
    </location>
</feature>
<dbReference type="PANTHER" id="PTHR13268">
    <property type="entry name" value="BREAST CARCINOMA AMPLIFIED SEQUENCE 3"/>
    <property type="match status" value="1"/>
</dbReference>
<evidence type="ECO:0000313" key="4">
    <source>
        <dbReference type="Proteomes" id="UP000479000"/>
    </source>
</evidence>
<feature type="compositionally biased region" description="Basic and acidic residues" evidence="1">
    <location>
        <begin position="875"/>
        <end position="890"/>
    </location>
</feature>
<dbReference type="InterPro" id="IPR015943">
    <property type="entry name" value="WD40/YVTN_repeat-like_dom_sf"/>
</dbReference>
<reference evidence="3 4" key="1">
    <citation type="submission" date="2020-02" db="EMBL/GenBank/DDBJ databases">
        <authorList>
            <person name="Ferguson B K."/>
        </authorList>
    </citation>
    <scope>NUCLEOTIDE SEQUENCE [LARGE SCALE GENOMIC DNA]</scope>
</reference>
<feature type="compositionally biased region" description="Basic residues" evidence="1">
    <location>
        <begin position="899"/>
        <end position="913"/>
    </location>
</feature>
<dbReference type="InterPro" id="IPR045142">
    <property type="entry name" value="BCAS3-like"/>
</dbReference>
<dbReference type="GO" id="GO:0006914">
    <property type="term" value="P:autophagy"/>
    <property type="evidence" value="ECO:0007669"/>
    <property type="project" value="InterPro"/>
</dbReference>
<feature type="compositionally biased region" description="Basic and acidic residues" evidence="1">
    <location>
        <begin position="1132"/>
        <end position="1175"/>
    </location>
</feature>
<feature type="region of interest" description="Disordered" evidence="1">
    <location>
        <begin position="334"/>
        <end position="357"/>
    </location>
</feature>
<sequence length="1276" mass="137680">VWSLPGSGEATEVLSWSLGTVRVLRLLHCPKDEADPYASRRPLVAIVDSAGPGPQYCTVNFVSLKNGDVVKTIKFKTPICDILCNKKSVVITFLEKIAVFDVTTLEDRLTITTCYPSPGICANPVALGQRWLAYAEKRLTTWNRSSGGCEGDGAQSYTATAIHAVKSLGKGLRDLGGSLTGNIPPPSNNNSSQPGIVTVMDIETKVSQDDDTDNIITHFVAHVGPIVAMAFDASGMLLVTADKHGHRFHVFRIQPHPVASQLAAVHHLYILHRGETTARVQDITVSRDSRWVAISSVRGTTHVFPITPYGGQVTVRTHTTPNVVNRLSRFERSAGLSDGRGSPLPEAPSQPLTPRLPPYPHPTTLSALAQLRKTPLSEESPLAAIFGAPRAWLPGRSRGRRGIVESLFVISSTGTLIQYDLDPKCLPAAAPKTWSTESLDSGRTSPTPCWKPRLSTPVVSWGGGGKMRAALLERQVNPLGTVITLPTDGSTPPPLQFILPAEVLHPSMDRPSTSRQNQQQEAPSTSRGEATPVDYLNLALPCVPCVINPLMESGSPPYVPAPLNEPELPDPFLEVMEDAGRPSSSQISSGATAAETKTKGKTRKKKHSVGDKPKGKPPPSSPPATVQASSKKDVDSGPETKESKNPITFAPEQPKPAPRKNKHSPPPADTVQSASVSSTSDSEVREIICIIPDQEDPWSCDVEEPTSTVAESVSPDPLRHPRGDGELILEPVSPVSFLQSQQDSIGKSLESASGPDLEVEASLCEPSDGDSILVEPFVGQEGSLINLSNDKIDQMSSGDVDIPEGTPNDSESNSEPITAVNISRDTSITDIRSEAADNEAHIETEANTEEEIPAETDSSPAPDIRLDVRQSPPDSTEKVIAEERPAESVSKKPVGQPVKKMRSAGKNKFKRREFKVEVESDAKDDVTSTSCESDRSEIPEPPAPESPLSLLDEPMLDLSAAIPKPLDAPFASYSAAVSEGAQTSSESPDFSEMAERWRQTKLKSKSECLDRSSDKKPTVEVDSSSETTAESRGSAKGTSTSNTSNHESSDADLIELKRSRRERTKKLKSAESLEEIKKKSPSPSKADVKLDTDSSDEAIDKSVEKLPSNPPKQVKRKKGKKADEVESPTSDVKLRTKSKSEGTLDSAEKSDYETCSEKKSDSSIESFTETKKRQSDPNGNFAEKSWSSIVKKEPPAKASGEDRDSVYESCNDEIPEVDSVAFESSKEDFEEPKVELVGESSSSNAEEKTEDSGDKEPTPAVAEAGKKVKKQKRKRR</sequence>
<dbReference type="AlphaFoldDB" id="A0A6H5HE17"/>
<dbReference type="Proteomes" id="UP000479000">
    <property type="component" value="Unassembled WGS sequence"/>
</dbReference>
<feature type="compositionally biased region" description="Polar residues" evidence="1">
    <location>
        <begin position="510"/>
        <end position="528"/>
    </location>
</feature>
<feature type="compositionally biased region" description="Basic and acidic residues" evidence="1">
    <location>
        <begin position="914"/>
        <end position="938"/>
    </location>
</feature>
<dbReference type="InterPro" id="IPR048382">
    <property type="entry name" value="BCAS3_WD40"/>
</dbReference>
<dbReference type="InterPro" id="IPR036322">
    <property type="entry name" value="WD40_repeat_dom_sf"/>
</dbReference>
<feature type="compositionally biased region" description="Basic and acidic residues" evidence="1">
    <location>
        <begin position="630"/>
        <end position="644"/>
    </location>
</feature>
<evidence type="ECO:0000313" key="3">
    <source>
        <dbReference type="EMBL" id="CAB0015513.1"/>
    </source>
</evidence>
<feature type="domain" description="BCAS3 WD40" evidence="2">
    <location>
        <begin position="1"/>
        <end position="338"/>
    </location>
</feature>
<feature type="compositionally biased region" description="Polar residues" evidence="1">
    <location>
        <begin position="788"/>
        <end position="797"/>
    </location>
</feature>
<feature type="region of interest" description="Disordered" evidence="1">
    <location>
        <begin position="788"/>
        <end position="954"/>
    </location>
</feature>